<gene>
    <name evidence="5" type="ORF">ACFQGL_19015</name>
</gene>
<organism evidence="5 6">
    <name type="scientific">Micromonospora vulcania</name>
    <dbReference type="NCBI Taxonomy" id="1441873"/>
    <lineage>
        <taxon>Bacteria</taxon>
        <taxon>Bacillati</taxon>
        <taxon>Actinomycetota</taxon>
        <taxon>Actinomycetes</taxon>
        <taxon>Micromonosporales</taxon>
        <taxon>Micromonosporaceae</taxon>
        <taxon>Micromonospora</taxon>
    </lineage>
</organism>
<dbReference type="PANTHER" id="PTHR44846:SF1">
    <property type="entry name" value="MANNOSYL-D-GLYCERATE TRANSPORT_METABOLISM SYSTEM REPRESSOR MNGR-RELATED"/>
    <property type="match status" value="1"/>
</dbReference>
<name>A0ABW1HAH4_9ACTN</name>
<evidence type="ECO:0000313" key="5">
    <source>
        <dbReference type="EMBL" id="MFC5925437.1"/>
    </source>
</evidence>
<keyword evidence="3" id="KW-0804">Transcription</keyword>
<reference evidence="6" key="1">
    <citation type="journal article" date="2019" name="Int. J. Syst. Evol. Microbiol.">
        <title>The Global Catalogue of Microorganisms (GCM) 10K type strain sequencing project: providing services to taxonomists for standard genome sequencing and annotation.</title>
        <authorList>
            <consortium name="The Broad Institute Genomics Platform"/>
            <consortium name="The Broad Institute Genome Sequencing Center for Infectious Disease"/>
            <person name="Wu L."/>
            <person name="Ma J."/>
        </authorList>
    </citation>
    <scope>NUCLEOTIDE SEQUENCE [LARGE SCALE GENOMIC DNA]</scope>
    <source>
        <strain evidence="6">CGMCC 4.7144</strain>
    </source>
</reference>
<keyword evidence="1" id="KW-0805">Transcription regulation</keyword>
<dbReference type="Proteomes" id="UP001596226">
    <property type="component" value="Unassembled WGS sequence"/>
</dbReference>
<sequence>MPAIPLSYADIAADITARIESGEYQPGAKLPSYAQIGDLYSVSFSTAARAVALLRDRGVVVGAPGRGVFVRDRQVGGNS</sequence>
<dbReference type="InterPro" id="IPR000524">
    <property type="entry name" value="Tscrpt_reg_HTH_GntR"/>
</dbReference>
<keyword evidence="2" id="KW-0238">DNA-binding</keyword>
<dbReference type="CDD" id="cd07377">
    <property type="entry name" value="WHTH_GntR"/>
    <property type="match status" value="1"/>
</dbReference>
<dbReference type="InterPro" id="IPR050679">
    <property type="entry name" value="Bact_HTH_transcr_reg"/>
</dbReference>
<dbReference type="Gene3D" id="1.10.10.10">
    <property type="entry name" value="Winged helix-like DNA-binding domain superfamily/Winged helix DNA-binding domain"/>
    <property type="match status" value="1"/>
</dbReference>
<dbReference type="InterPro" id="IPR036388">
    <property type="entry name" value="WH-like_DNA-bd_sf"/>
</dbReference>
<dbReference type="RefSeq" id="WP_377513513.1">
    <property type="nucleotide sequence ID" value="NZ_JBHSQS010000010.1"/>
</dbReference>
<keyword evidence="6" id="KW-1185">Reference proteome</keyword>
<protein>
    <submittedName>
        <fullName evidence="5">Winged helix-turn-helix domain-containing protein</fullName>
    </submittedName>
</protein>
<feature type="domain" description="HTH gntR-type" evidence="4">
    <location>
        <begin position="5"/>
        <end position="73"/>
    </location>
</feature>
<dbReference type="SMART" id="SM00345">
    <property type="entry name" value="HTH_GNTR"/>
    <property type="match status" value="1"/>
</dbReference>
<dbReference type="Pfam" id="PF00392">
    <property type="entry name" value="GntR"/>
    <property type="match status" value="1"/>
</dbReference>
<dbReference type="PROSITE" id="PS50949">
    <property type="entry name" value="HTH_GNTR"/>
    <property type="match status" value="1"/>
</dbReference>
<evidence type="ECO:0000256" key="3">
    <source>
        <dbReference type="ARBA" id="ARBA00023163"/>
    </source>
</evidence>
<dbReference type="SUPFAM" id="SSF46785">
    <property type="entry name" value="Winged helix' DNA-binding domain"/>
    <property type="match status" value="1"/>
</dbReference>
<dbReference type="InterPro" id="IPR036390">
    <property type="entry name" value="WH_DNA-bd_sf"/>
</dbReference>
<dbReference type="EMBL" id="JBHSQS010000010">
    <property type="protein sequence ID" value="MFC5925437.1"/>
    <property type="molecule type" value="Genomic_DNA"/>
</dbReference>
<comment type="caution">
    <text evidence="5">The sequence shown here is derived from an EMBL/GenBank/DDBJ whole genome shotgun (WGS) entry which is preliminary data.</text>
</comment>
<proteinExistence type="predicted"/>
<evidence type="ECO:0000313" key="6">
    <source>
        <dbReference type="Proteomes" id="UP001596226"/>
    </source>
</evidence>
<evidence type="ECO:0000256" key="1">
    <source>
        <dbReference type="ARBA" id="ARBA00023015"/>
    </source>
</evidence>
<evidence type="ECO:0000259" key="4">
    <source>
        <dbReference type="PROSITE" id="PS50949"/>
    </source>
</evidence>
<accession>A0ABW1HAH4</accession>
<dbReference type="PANTHER" id="PTHR44846">
    <property type="entry name" value="MANNOSYL-D-GLYCERATE TRANSPORT/METABOLISM SYSTEM REPRESSOR MNGR-RELATED"/>
    <property type="match status" value="1"/>
</dbReference>
<evidence type="ECO:0000256" key="2">
    <source>
        <dbReference type="ARBA" id="ARBA00023125"/>
    </source>
</evidence>